<feature type="non-terminal residue" evidence="1">
    <location>
        <position position="47"/>
    </location>
</feature>
<name>A0A0K2UNW3_LEPSM</name>
<organism evidence="1">
    <name type="scientific">Lepeophtheirus salmonis</name>
    <name type="common">Salmon louse</name>
    <name type="synonym">Caligus salmonis</name>
    <dbReference type="NCBI Taxonomy" id="72036"/>
    <lineage>
        <taxon>Eukaryota</taxon>
        <taxon>Metazoa</taxon>
        <taxon>Ecdysozoa</taxon>
        <taxon>Arthropoda</taxon>
        <taxon>Crustacea</taxon>
        <taxon>Multicrustacea</taxon>
        <taxon>Hexanauplia</taxon>
        <taxon>Copepoda</taxon>
        <taxon>Siphonostomatoida</taxon>
        <taxon>Caligidae</taxon>
        <taxon>Lepeophtheirus</taxon>
    </lineage>
</organism>
<dbReference type="AlphaFoldDB" id="A0A0K2UNW3"/>
<sequence length="47" mass="5689">MYNIHVRITPNILLNYDYICNMKYFILFNYNCSVSKRMYDLTLTNSA</sequence>
<protein>
    <submittedName>
        <fullName evidence="1">Uncharacterized protein</fullName>
    </submittedName>
</protein>
<dbReference type="EMBL" id="HACA01022404">
    <property type="protein sequence ID" value="CDW39765.1"/>
    <property type="molecule type" value="Transcribed_RNA"/>
</dbReference>
<accession>A0A0K2UNW3</accession>
<evidence type="ECO:0000313" key="1">
    <source>
        <dbReference type="EMBL" id="CDW39765.1"/>
    </source>
</evidence>
<proteinExistence type="predicted"/>
<reference evidence="1" key="1">
    <citation type="submission" date="2014-05" db="EMBL/GenBank/DDBJ databases">
        <authorList>
            <person name="Chronopoulou M."/>
        </authorList>
    </citation>
    <scope>NUCLEOTIDE SEQUENCE</scope>
    <source>
        <tissue evidence="1">Whole organism</tissue>
    </source>
</reference>